<dbReference type="SUPFAM" id="SSF56801">
    <property type="entry name" value="Acetyl-CoA synthetase-like"/>
    <property type="match status" value="1"/>
</dbReference>
<dbReference type="PROSITE" id="PS00455">
    <property type="entry name" value="AMP_BINDING"/>
    <property type="match status" value="1"/>
</dbReference>
<comment type="similarity">
    <text evidence="1">Belongs to the ATP-dependent AMP-binding enzyme family.</text>
</comment>
<gene>
    <name evidence="7" type="ORF">BDN70DRAFT_884281</name>
</gene>
<comment type="caution">
    <text evidence="7">The sequence shown here is derived from an EMBL/GenBank/DDBJ whole genome shotgun (WGS) entry which is preliminary data.</text>
</comment>
<dbReference type="GO" id="GO:0005524">
    <property type="term" value="F:ATP binding"/>
    <property type="evidence" value="ECO:0007669"/>
    <property type="project" value="UniProtKB-KW"/>
</dbReference>
<dbReference type="AlphaFoldDB" id="A0A9P6CW92"/>
<evidence type="ECO:0000313" key="8">
    <source>
        <dbReference type="Proteomes" id="UP000807469"/>
    </source>
</evidence>
<evidence type="ECO:0000313" key="7">
    <source>
        <dbReference type="EMBL" id="KAF9474999.1"/>
    </source>
</evidence>
<dbReference type="InterPro" id="IPR000873">
    <property type="entry name" value="AMP-dep_synth/lig_dom"/>
</dbReference>
<dbReference type="InterPro" id="IPR042099">
    <property type="entry name" value="ANL_N_sf"/>
</dbReference>
<proteinExistence type="inferred from homology"/>
<keyword evidence="2" id="KW-0436">Ligase</keyword>
<evidence type="ECO:0000256" key="4">
    <source>
        <dbReference type="ARBA" id="ARBA00022840"/>
    </source>
</evidence>
<dbReference type="InterPro" id="IPR020845">
    <property type="entry name" value="AMP-binding_CS"/>
</dbReference>
<accession>A0A9P6CW92</accession>
<dbReference type="GO" id="GO:0005811">
    <property type="term" value="C:lipid droplet"/>
    <property type="evidence" value="ECO:0007669"/>
    <property type="project" value="TreeGrafter"/>
</dbReference>
<evidence type="ECO:0000259" key="6">
    <source>
        <dbReference type="Pfam" id="PF00501"/>
    </source>
</evidence>
<dbReference type="Proteomes" id="UP000807469">
    <property type="component" value="Unassembled WGS sequence"/>
</dbReference>
<evidence type="ECO:0000256" key="2">
    <source>
        <dbReference type="ARBA" id="ARBA00022598"/>
    </source>
</evidence>
<evidence type="ECO:0000256" key="1">
    <source>
        <dbReference type="ARBA" id="ARBA00006432"/>
    </source>
</evidence>
<dbReference type="PANTHER" id="PTHR43272">
    <property type="entry name" value="LONG-CHAIN-FATTY-ACID--COA LIGASE"/>
    <property type="match status" value="1"/>
</dbReference>
<dbReference type="EMBL" id="MU155352">
    <property type="protein sequence ID" value="KAF9474999.1"/>
    <property type="molecule type" value="Genomic_DNA"/>
</dbReference>
<dbReference type="PANTHER" id="PTHR43272:SF83">
    <property type="entry name" value="ACYL-COA SYNTHETASE LONG-CHAIN, ISOFORM J"/>
    <property type="match status" value="1"/>
</dbReference>
<dbReference type="Pfam" id="PF00501">
    <property type="entry name" value="AMP-binding"/>
    <property type="match status" value="1"/>
</dbReference>
<evidence type="ECO:0000256" key="5">
    <source>
        <dbReference type="ARBA" id="ARBA00036813"/>
    </source>
</evidence>
<dbReference type="GO" id="GO:0005886">
    <property type="term" value="C:plasma membrane"/>
    <property type="evidence" value="ECO:0007669"/>
    <property type="project" value="TreeGrafter"/>
</dbReference>
<sequence length="754" mass="81074">MTANYRPKDFFGPVSVEISPPAREGESGIRRLAVHKDSLVTQPAEGIDTIPDVIDYSARVHGNRKALGWRDVLRVHEEAKEVRKQVGGKEVVETKSWKYFELSEYRYIDYIELKERISDAARGLISLGAGKGAVVDIFAETSPTWQLISHACALISTTVATAYDTLGESGLIHSIREPSCIGVFTNPSLLPNLIKALPNTPSVKFVIYDGSPSSALLEQVRAVRTDTPIRTLHIDELRSLGRDVPVDVLPPHRPTPETLACIMYTSGSTGPPKGVCLTHGNLIAAVGAVQIVFGPHLPAGDRFLAYLPLAHVLEYLVELCAVFVGITIGYGRAKTLTDASVRNCKGDLCEFRPNVLFGVPAVYETLRKAVMGKVNSSGLLVRSAFAVSLKLKKYVGPYIPGVNWVIDNTVLKTLRETMGGAITFAANGGAAMSRDTLEFFNTAVMTLIVGYGLTESCGMCAFLPPELASAIGAVGVPGPCIEIKLMDCPELGYFTSTAPRENDAGGTGTASHLQQGEVLIRGPSVTKGYFHRPDLNEDEGIFTKDGWFRTGDVGQWNEDGTLSLIDRLKNLVKMQGGEYIALERLEAVYKSCDLIANLCVHAAPDMTQPIAIIYPHKANLARALGTDASRGGAKTQLGNAIKSAAGTALSYGTGSGASNADDASVSSSAPAPHTSLAELCANPRARKLLLDDCNALARKNGFARMEMLSDVILTSEEWTPQNGLVTSAQKVNRKAVAEKFSKEIEEAVNKQRSN</sequence>
<comment type="catalytic activity">
    <reaction evidence="5">
        <text>a long-chain fatty acid + ATP + CoA = a long-chain fatty acyl-CoA + AMP + diphosphate</text>
        <dbReference type="Rhea" id="RHEA:15421"/>
        <dbReference type="ChEBI" id="CHEBI:30616"/>
        <dbReference type="ChEBI" id="CHEBI:33019"/>
        <dbReference type="ChEBI" id="CHEBI:57287"/>
        <dbReference type="ChEBI" id="CHEBI:57560"/>
        <dbReference type="ChEBI" id="CHEBI:83139"/>
        <dbReference type="ChEBI" id="CHEBI:456215"/>
        <dbReference type="EC" id="6.2.1.3"/>
    </reaction>
</comment>
<evidence type="ECO:0000256" key="3">
    <source>
        <dbReference type="ARBA" id="ARBA00022741"/>
    </source>
</evidence>
<dbReference type="OrthoDB" id="1700726at2759"/>
<name>A0A9P6CW92_9AGAR</name>
<keyword evidence="8" id="KW-1185">Reference proteome</keyword>
<dbReference type="GO" id="GO:0035336">
    <property type="term" value="P:long-chain fatty-acyl-CoA metabolic process"/>
    <property type="evidence" value="ECO:0007669"/>
    <property type="project" value="TreeGrafter"/>
</dbReference>
<dbReference type="GO" id="GO:0004467">
    <property type="term" value="F:long-chain fatty acid-CoA ligase activity"/>
    <property type="evidence" value="ECO:0007669"/>
    <property type="project" value="UniProtKB-EC"/>
</dbReference>
<keyword evidence="3" id="KW-0547">Nucleotide-binding</keyword>
<protein>
    <submittedName>
        <fullName evidence="7">Long-chain-fatty-acid-CoA-ligase</fullName>
    </submittedName>
</protein>
<dbReference type="GO" id="GO:0005783">
    <property type="term" value="C:endoplasmic reticulum"/>
    <property type="evidence" value="ECO:0007669"/>
    <property type="project" value="TreeGrafter"/>
</dbReference>
<feature type="domain" description="AMP-dependent synthetase/ligase" evidence="6">
    <location>
        <begin position="103"/>
        <end position="530"/>
    </location>
</feature>
<reference evidence="7" key="1">
    <citation type="submission" date="2020-11" db="EMBL/GenBank/DDBJ databases">
        <authorList>
            <consortium name="DOE Joint Genome Institute"/>
            <person name="Ahrendt S."/>
            <person name="Riley R."/>
            <person name="Andreopoulos W."/>
            <person name="Labutti K."/>
            <person name="Pangilinan J."/>
            <person name="Ruiz-Duenas F.J."/>
            <person name="Barrasa J.M."/>
            <person name="Sanchez-Garcia M."/>
            <person name="Camarero S."/>
            <person name="Miyauchi S."/>
            <person name="Serrano A."/>
            <person name="Linde D."/>
            <person name="Babiker R."/>
            <person name="Drula E."/>
            <person name="Ayuso-Fernandez I."/>
            <person name="Pacheco R."/>
            <person name="Padilla G."/>
            <person name="Ferreira P."/>
            <person name="Barriuso J."/>
            <person name="Kellner H."/>
            <person name="Castanera R."/>
            <person name="Alfaro M."/>
            <person name="Ramirez L."/>
            <person name="Pisabarro A.G."/>
            <person name="Kuo A."/>
            <person name="Tritt A."/>
            <person name="Lipzen A."/>
            <person name="He G."/>
            <person name="Yan M."/>
            <person name="Ng V."/>
            <person name="Cullen D."/>
            <person name="Martin F."/>
            <person name="Rosso M.-N."/>
            <person name="Henrissat B."/>
            <person name="Hibbett D."/>
            <person name="Martinez A.T."/>
            <person name="Grigoriev I.V."/>
        </authorList>
    </citation>
    <scope>NUCLEOTIDE SEQUENCE</scope>
    <source>
        <strain evidence="7">CIRM-BRFM 674</strain>
    </source>
</reference>
<dbReference type="Gene3D" id="3.40.50.12780">
    <property type="entry name" value="N-terminal domain of ligase-like"/>
    <property type="match status" value="1"/>
</dbReference>
<keyword evidence="4" id="KW-0067">ATP-binding</keyword>
<organism evidence="7 8">
    <name type="scientific">Pholiota conissans</name>
    <dbReference type="NCBI Taxonomy" id="109636"/>
    <lineage>
        <taxon>Eukaryota</taxon>
        <taxon>Fungi</taxon>
        <taxon>Dikarya</taxon>
        <taxon>Basidiomycota</taxon>
        <taxon>Agaricomycotina</taxon>
        <taxon>Agaricomycetes</taxon>
        <taxon>Agaricomycetidae</taxon>
        <taxon>Agaricales</taxon>
        <taxon>Agaricineae</taxon>
        <taxon>Strophariaceae</taxon>
        <taxon>Pholiota</taxon>
    </lineage>
</organism>